<comment type="caution">
    <text evidence="1">The sequence shown here is derived from an EMBL/GenBank/DDBJ whole genome shotgun (WGS) entry which is preliminary data.</text>
</comment>
<gene>
    <name evidence="1" type="ORF">PPRIM_AZ9-3.1.T1440095</name>
</gene>
<name>A0A8S1Q6T6_PARPR</name>
<evidence type="ECO:0000313" key="1">
    <source>
        <dbReference type="EMBL" id="CAD8110511.1"/>
    </source>
</evidence>
<reference evidence="1" key="1">
    <citation type="submission" date="2021-01" db="EMBL/GenBank/DDBJ databases">
        <authorList>
            <consortium name="Genoscope - CEA"/>
            <person name="William W."/>
        </authorList>
    </citation>
    <scope>NUCLEOTIDE SEQUENCE</scope>
</reference>
<dbReference type="OMA" id="NDQICIA"/>
<protein>
    <submittedName>
        <fullName evidence="1">Uncharacterized protein</fullName>
    </submittedName>
</protein>
<evidence type="ECO:0000313" key="2">
    <source>
        <dbReference type="Proteomes" id="UP000688137"/>
    </source>
</evidence>
<dbReference type="EMBL" id="CAJJDM010000148">
    <property type="protein sequence ID" value="CAD8110511.1"/>
    <property type="molecule type" value="Genomic_DNA"/>
</dbReference>
<dbReference type="AlphaFoldDB" id="A0A8S1Q6T6"/>
<dbReference type="Proteomes" id="UP000688137">
    <property type="component" value="Unassembled WGS sequence"/>
</dbReference>
<keyword evidence="2" id="KW-1185">Reference proteome</keyword>
<proteinExistence type="predicted"/>
<organism evidence="1 2">
    <name type="scientific">Paramecium primaurelia</name>
    <dbReference type="NCBI Taxonomy" id="5886"/>
    <lineage>
        <taxon>Eukaryota</taxon>
        <taxon>Sar</taxon>
        <taxon>Alveolata</taxon>
        <taxon>Ciliophora</taxon>
        <taxon>Intramacronucleata</taxon>
        <taxon>Oligohymenophorea</taxon>
        <taxon>Peniculida</taxon>
        <taxon>Parameciidae</taxon>
        <taxon>Paramecium</taxon>
    </lineage>
</organism>
<sequence>MLKYQYFIDTCKNKGQQIPQLCDIVKEKILIGYSDLEIWFSIKKYSDHIDQVKKIWDQTDQVNCKSSLDSFLHSYAVEIHNVFVKYKQHLEKVKQLQLIDKRISKIVQDTISYEEMDANKSLQITFQIMKIDEFNILDFQKDDKNYIYTLELSYQTLLRKIKGNVETVAQRLNFEQEIIIDLTIDIGTLQINLFQEYDNDQICIAQRNLDPFTHLNEDIKQFPLKINGKDKYINLQMKITCLDNVNGYLRTRQKYLRDQYEKLYKKCHKYKTKLTLLLKPFQLIKFDDENIYLQKIQQKQKNKECWNCNIQ</sequence>
<accession>A0A8S1Q6T6</accession>